<evidence type="ECO:0000256" key="1">
    <source>
        <dbReference type="SAM" id="SignalP"/>
    </source>
</evidence>
<feature type="signal peptide" evidence="1">
    <location>
        <begin position="1"/>
        <end position="23"/>
    </location>
</feature>
<evidence type="ECO:0000313" key="3">
    <source>
        <dbReference type="Proteomes" id="UP000236286"/>
    </source>
</evidence>
<comment type="caution">
    <text evidence="2">The sequence shown here is derived from an EMBL/GenBank/DDBJ whole genome shotgun (WGS) entry which is preliminary data.</text>
</comment>
<accession>A0A2J7TLL4</accession>
<feature type="chain" id="PRO_5014425560" description="Lipoprotein" evidence="1">
    <location>
        <begin position="24"/>
        <end position="276"/>
    </location>
</feature>
<dbReference type="NCBIfam" id="TIGR02001">
    <property type="entry name" value="gcw_chp"/>
    <property type="match status" value="1"/>
</dbReference>
<protein>
    <recommendedName>
        <fullName evidence="4">Lipoprotein</fullName>
    </recommendedName>
</protein>
<gene>
    <name evidence="2" type="ORF">CR492_01740</name>
</gene>
<evidence type="ECO:0008006" key="4">
    <source>
        <dbReference type="Google" id="ProtNLM"/>
    </source>
</evidence>
<proteinExistence type="predicted"/>
<name>A0A2J7TLL4_METSI</name>
<dbReference type="AlphaFoldDB" id="A0A2J7TLL4"/>
<evidence type="ECO:0000313" key="2">
    <source>
        <dbReference type="EMBL" id="PNG27661.1"/>
    </source>
</evidence>
<organism evidence="2 3">
    <name type="scientific">Methylocella silvestris</name>
    <dbReference type="NCBI Taxonomy" id="199596"/>
    <lineage>
        <taxon>Bacteria</taxon>
        <taxon>Pseudomonadati</taxon>
        <taxon>Pseudomonadota</taxon>
        <taxon>Alphaproteobacteria</taxon>
        <taxon>Hyphomicrobiales</taxon>
        <taxon>Beijerinckiaceae</taxon>
        <taxon>Methylocella</taxon>
    </lineage>
</organism>
<dbReference type="InterPro" id="IPR010239">
    <property type="entry name" value="CHP02001"/>
</dbReference>
<dbReference type="Proteomes" id="UP000236286">
    <property type="component" value="Unassembled WGS sequence"/>
</dbReference>
<dbReference type="Pfam" id="PF09694">
    <property type="entry name" value="Gcw_chp"/>
    <property type="match status" value="1"/>
</dbReference>
<dbReference type="RefSeq" id="WP_102841969.1">
    <property type="nucleotide sequence ID" value="NZ_PDZR01000001.1"/>
</dbReference>
<keyword evidence="1" id="KW-0732">Signal</keyword>
<sequence>MTNMIKSVMTAAAGVLLASAASAADLAVAPAAPPPPPIDLGFGMKLANDYVFRGIDNSNGHFAAQGYLELRAIDWIYAGVWTSNVSFPTAYGLNNPSAEIDLYGGLRHTWGALTLDLGGLYYEYPSQTIPAGGFTMNYYELYFKPTYVINDMFTIGGNVYGTTNFANSGSSGIYASGTLKVNFPTFLPWKGVATYASGEFGGQFLDNNRFGVQLPTYATWNVGLGATYDIWTLDLRYSGSSLSQNSCALLSGVRNWCGNRFIASLAVDTSILSLMK</sequence>
<reference evidence="2 3" key="1">
    <citation type="submission" date="2017-10" db="EMBL/GenBank/DDBJ databases">
        <title>Genome announcement of Methylocella silvestris TVC from permafrost.</title>
        <authorList>
            <person name="Wang J."/>
            <person name="Geng K."/>
            <person name="Ul-Haque F."/>
            <person name="Crombie A.T."/>
            <person name="Street L.E."/>
            <person name="Wookey P.A."/>
            <person name="Murrell J.C."/>
            <person name="Pratscher J."/>
        </authorList>
    </citation>
    <scope>NUCLEOTIDE SEQUENCE [LARGE SCALE GENOMIC DNA]</scope>
    <source>
        <strain evidence="2 3">TVC</strain>
    </source>
</reference>
<dbReference type="OrthoDB" id="9793561at2"/>
<dbReference type="EMBL" id="PDZR01000001">
    <property type="protein sequence ID" value="PNG27661.1"/>
    <property type="molecule type" value="Genomic_DNA"/>
</dbReference>